<dbReference type="AlphaFoldDB" id="A0A382NZQ1"/>
<reference evidence="1" key="1">
    <citation type="submission" date="2018-05" db="EMBL/GenBank/DDBJ databases">
        <authorList>
            <person name="Lanie J.A."/>
            <person name="Ng W.-L."/>
            <person name="Kazmierczak K.M."/>
            <person name="Andrzejewski T.M."/>
            <person name="Davidsen T.M."/>
            <person name="Wayne K.J."/>
            <person name="Tettelin H."/>
            <person name="Glass J.I."/>
            <person name="Rusch D."/>
            <person name="Podicherti R."/>
            <person name="Tsui H.-C.T."/>
            <person name="Winkler M.E."/>
        </authorList>
    </citation>
    <scope>NUCLEOTIDE SEQUENCE</scope>
</reference>
<evidence type="ECO:0000313" key="1">
    <source>
        <dbReference type="EMBL" id="SVC66526.1"/>
    </source>
</evidence>
<protein>
    <submittedName>
        <fullName evidence="1">Uncharacterized protein</fullName>
    </submittedName>
</protein>
<gene>
    <name evidence="1" type="ORF">METZ01_LOCUS319380</name>
</gene>
<accession>A0A382NZQ1</accession>
<feature type="non-terminal residue" evidence="1">
    <location>
        <position position="1"/>
    </location>
</feature>
<name>A0A382NZQ1_9ZZZZ</name>
<sequence>NSSFKGIDEAIVVNTQVKEGEFLTTIIKLYDY</sequence>
<dbReference type="EMBL" id="UINC01103834">
    <property type="protein sequence ID" value="SVC66526.1"/>
    <property type="molecule type" value="Genomic_DNA"/>
</dbReference>
<proteinExistence type="predicted"/>
<organism evidence="1">
    <name type="scientific">marine metagenome</name>
    <dbReference type="NCBI Taxonomy" id="408172"/>
    <lineage>
        <taxon>unclassified sequences</taxon>
        <taxon>metagenomes</taxon>
        <taxon>ecological metagenomes</taxon>
    </lineage>
</organism>